<evidence type="ECO:0000259" key="2">
    <source>
        <dbReference type="Pfam" id="PF01051"/>
    </source>
</evidence>
<dbReference type="AlphaFoldDB" id="A0A6I3S3R6"/>
<dbReference type="InterPro" id="IPR036390">
    <property type="entry name" value="WH_DNA-bd_sf"/>
</dbReference>
<proteinExistence type="inferred from homology"/>
<dbReference type="GO" id="GO:0003887">
    <property type="term" value="F:DNA-directed DNA polymerase activity"/>
    <property type="evidence" value="ECO:0007669"/>
    <property type="project" value="InterPro"/>
</dbReference>
<dbReference type="Pfam" id="PF21205">
    <property type="entry name" value="Rep3_C"/>
    <property type="match status" value="1"/>
</dbReference>
<gene>
    <name evidence="3" type="ORF">GMD42_12185</name>
</gene>
<evidence type="ECO:0000313" key="3">
    <source>
        <dbReference type="EMBL" id="MTU44347.1"/>
    </source>
</evidence>
<protein>
    <submittedName>
        <fullName evidence="3">RepB family plasmid replication initiator protein</fullName>
    </submittedName>
</protein>
<dbReference type="Gene3D" id="1.10.10.10">
    <property type="entry name" value="Winged helix-like DNA-binding domain superfamily/Winged helix DNA-binding domain"/>
    <property type="match status" value="2"/>
</dbReference>
<name>A0A6I3S3R6_9BURK</name>
<dbReference type="SUPFAM" id="SSF46785">
    <property type="entry name" value="Winged helix' DNA-binding domain"/>
    <property type="match status" value="2"/>
</dbReference>
<dbReference type="InterPro" id="IPR036388">
    <property type="entry name" value="WH-like_DNA-bd_sf"/>
</dbReference>
<evidence type="ECO:0000313" key="4">
    <source>
        <dbReference type="Proteomes" id="UP000462362"/>
    </source>
</evidence>
<dbReference type="EMBL" id="WNCL01000064">
    <property type="protein sequence ID" value="MTU44347.1"/>
    <property type="molecule type" value="Genomic_DNA"/>
</dbReference>
<dbReference type="InterPro" id="IPR000525">
    <property type="entry name" value="Initiator_Rep_WH1"/>
</dbReference>
<accession>A0A6I3S3R6</accession>
<comment type="similarity">
    <text evidence="1">Belongs to the initiator RepB protein family.</text>
</comment>
<sequence>MASENQQQEFELLTDDDDWSDSPKAGKKNSLWNTNAVVVKSNDLLTAKTNLTLNELRIILVAISKIDSMNPEVRGDASYWVSAKELREIGSERSKAYKYLQNAVNTLYNRSVIRTFGSNGKERDEFRWISKVSYRSGMIGLTFSQEVLPFLTRIRSNFIRYPIKQISELKSVSTLRFFELCVRWRGQVKKMTITELKDILNIPQKKLNGDVARIVRECAAKINEATKIDFHVECEFVRTGRKFTHIIFSVKNRPNILVERTQSVPPEDVPDVRDLVGYTDEDWQNLTLSDSQRNYFASLLSRHNDGGVGNRFAGEFINAAGREGYSQESWKRWIENRLADPKFVYEARVYLHDLGFKPSSAVKKNVKKTTN</sequence>
<organism evidence="3 4">
    <name type="scientific">Parasutterella excrementihominis</name>
    <dbReference type="NCBI Taxonomy" id="487175"/>
    <lineage>
        <taxon>Bacteria</taxon>
        <taxon>Pseudomonadati</taxon>
        <taxon>Pseudomonadota</taxon>
        <taxon>Betaproteobacteria</taxon>
        <taxon>Burkholderiales</taxon>
        <taxon>Sutterellaceae</taxon>
        <taxon>Parasutterella</taxon>
    </lineage>
</organism>
<dbReference type="RefSeq" id="WP_021868464.1">
    <property type="nucleotide sequence ID" value="NZ_CAKVUT010000114.1"/>
</dbReference>
<evidence type="ECO:0000256" key="1">
    <source>
        <dbReference type="ARBA" id="ARBA00038283"/>
    </source>
</evidence>
<comment type="caution">
    <text evidence="3">The sequence shown here is derived from an EMBL/GenBank/DDBJ whole genome shotgun (WGS) entry which is preliminary data.</text>
</comment>
<dbReference type="Proteomes" id="UP000462362">
    <property type="component" value="Unassembled WGS sequence"/>
</dbReference>
<dbReference type="Pfam" id="PF01051">
    <property type="entry name" value="Rep3_N"/>
    <property type="match status" value="1"/>
</dbReference>
<dbReference type="GO" id="GO:0006270">
    <property type="term" value="P:DNA replication initiation"/>
    <property type="evidence" value="ECO:0007669"/>
    <property type="project" value="InterPro"/>
</dbReference>
<feature type="domain" description="Initiator Rep protein WH1" evidence="2">
    <location>
        <begin position="38"/>
        <end position="181"/>
    </location>
</feature>
<reference evidence="3 4" key="1">
    <citation type="journal article" date="2019" name="Nat. Med.">
        <title>A library of human gut bacterial isolates paired with longitudinal multiomics data enables mechanistic microbiome research.</title>
        <authorList>
            <person name="Poyet M."/>
            <person name="Groussin M."/>
            <person name="Gibbons S.M."/>
            <person name="Avila-Pacheco J."/>
            <person name="Jiang X."/>
            <person name="Kearney S.M."/>
            <person name="Perrotta A.R."/>
            <person name="Berdy B."/>
            <person name="Zhao S."/>
            <person name="Lieberman T.D."/>
            <person name="Swanson P.K."/>
            <person name="Smith M."/>
            <person name="Roesemann S."/>
            <person name="Alexander J.E."/>
            <person name="Rich S.A."/>
            <person name="Livny J."/>
            <person name="Vlamakis H."/>
            <person name="Clish C."/>
            <person name="Bullock K."/>
            <person name="Deik A."/>
            <person name="Scott J."/>
            <person name="Pierce K.A."/>
            <person name="Xavier R.J."/>
            <person name="Alm E.J."/>
        </authorList>
    </citation>
    <scope>NUCLEOTIDE SEQUENCE [LARGE SCALE GENOMIC DNA]</scope>
    <source>
        <strain evidence="3 4">BIOML-A2</strain>
    </source>
</reference>